<feature type="compositionally biased region" description="Low complexity" evidence="1">
    <location>
        <begin position="275"/>
        <end position="336"/>
    </location>
</feature>
<feature type="region of interest" description="Disordered" evidence="1">
    <location>
        <begin position="272"/>
        <end position="338"/>
    </location>
</feature>
<dbReference type="PANTHER" id="PTHR16525">
    <property type="entry name" value="PROTEIN C12ORF4"/>
    <property type="match status" value="1"/>
</dbReference>
<dbReference type="SUPFAM" id="SSF46934">
    <property type="entry name" value="UBA-like"/>
    <property type="match status" value="1"/>
</dbReference>
<dbReference type="InterPro" id="IPR009060">
    <property type="entry name" value="UBA-like_sf"/>
</dbReference>
<evidence type="ECO:0000256" key="1">
    <source>
        <dbReference type="SAM" id="MobiDB-lite"/>
    </source>
</evidence>
<feature type="compositionally biased region" description="Polar residues" evidence="1">
    <location>
        <begin position="920"/>
        <end position="939"/>
    </location>
</feature>
<comment type="caution">
    <text evidence="3">The sequence shown here is derived from an EMBL/GenBank/DDBJ whole genome shotgun (WGS) entry which is preliminary data.</text>
</comment>
<dbReference type="OrthoDB" id="415359at2759"/>
<dbReference type="InterPro" id="IPR015940">
    <property type="entry name" value="UBA"/>
</dbReference>
<evidence type="ECO:0000313" key="4">
    <source>
        <dbReference type="Proteomes" id="UP000193560"/>
    </source>
</evidence>
<name>A0A1X2HKK7_9FUNG</name>
<feature type="compositionally biased region" description="Polar residues" evidence="1">
    <location>
        <begin position="466"/>
        <end position="480"/>
    </location>
</feature>
<accession>A0A1X2HKK7</accession>
<dbReference type="SMART" id="SM00165">
    <property type="entry name" value="UBA"/>
    <property type="match status" value="1"/>
</dbReference>
<feature type="compositionally biased region" description="Polar residues" evidence="1">
    <location>
        <begin position="228"/>
        <end position="248"/>
    </location>
</feature>
<dbReference type="Gene3D" id="1.10.8.10">
    <property type="entry name" value="DNA helicase RuvA subunit, C-terminal domain"/>
    <property type="match status" value="1"/>
</dbReference>
<dbReference type="Pfam" id="PF10154">
    <property type="entry name" value="Fy-3"/>
    <property type="match status" value="3"/>
</dbReference>
<evidence type="ECO:0000313" key="3">
    <source>
        <dbReference type="EMBL" id="ORY99737.1"/>
    </source>
</evidence>
<reference evidence="3 4" key="1">
    <citation type="submission" date="2016-07" db="EMBL/GenBank/DDBJ databases">
        <title>Pervasive Adenine N6-methylation of Active Genes in Fungi.</title>
        <authorList>
            <consortium name="DOE Joint Genome Institute"/>
            <person name="Mondo S.J."/>
            <person name="Dannebaum R.O."/>
            <person name="Kuo R.C."/>
            <person name="Labutti K."/>
            <person name="Haridas S."/>
            <person name="Kuo A."/>
            <person name="Salamov A."/>
            <person name="Ahrendt S.R."/>
            <person name="Lipzen A."/>
            <person name="Sullivan W."/>
            <person name="Andreopoulos W.B."/>
            <person name="Clum A."/>
            <person name="Lindquist E."/>
            <person name="Daum C."/>
            <person name="Ramamoorthy G.K."/>
            <person name="Gryganskyi A."/>
            <person name="Culley D."/>
            <person name="Magnuson J.K."/>
            <person name="James T.Y."/>
            <person name="O'Malley M.A."/>
            <person name="Stajich J.E."/>
            <person name="Spatafora J.W."/>
            <person name="Visel A."/>
            <person name="Grigoriev I.V."/>
        </authorList>
    </citation>
    <scope>NUCLEOTIDE SEQUENCE [LARGE SCALE GENOMIC DNA]</scope>
    <source>
        <strain evidence="3 4">NRRL 1336</strain>
    </source>
</reference>
<sequence length="959" mass="106736">MEEQIQLTIHLPILKKPLNISLSHSDSFKTVAEGLCQQYNLPPYYTIPLLSAITSTFNHTTTSHTYINTDTKTDNDTDTSAADPSIELQTRQAFVNAYQENTLQYYNKHEEDEFPRAFNTLVKCPITVIFDALLELDQNYTLLMHDLAAEHHHALMAIQTRQAQEMEGAQSQNGSHLFVQHVEEMEIKQATFASDILQTQQSQRQEYRDFVMELYREYQMRTSALYENSNSDDNTQLNSASPTTSTGSKVEIAKSIDGKDLVTTAANRIWKKDTGSSSSSSSFSLSSSPSTTKQSYSEQHQQQQPRRQRQDSTTSRLSQQSMTSDSWKRSSIGSSSGDDLAMQKMVQDIQEMGFTKDQAEAALTLTNGQNVERAINILVENPDQIDQQMKRRSFSQQQQHGMASPTSASPPPPQTSSSSSSLHQRQDSWNDSIPSFRRHSLQKPTPLNSSSTTSLQQHKPLPLPAVSSTTPTNGGKSWNPISFFQQQKQALENTNLSSVRKFSGWLGKAMENFGIEHDENSDPSAFGNSHGNGISSQLVESFTITLGTAQIKSSHNLRLLVADLGADLLDPLPFDEQRELGYKAQTAMRLYTSQLSAILVLVDKSELCQTQDAGGTDAEQGVALDWRQYKMGKGSNRALNDRTLRSTEFHFPTTESQLDLIEKNVQQNQKDYLQEGAFFITKHSNLPMHQIVFHLIIDGDAVSKTDLSSRHPLMIGLRNILRLTTRYDISSLSLPLVMLPDRFLDQPEHYMPATVDQPQLHVNWLSKRSEALMKTVKGYLMEASRGKQSHNEMHHRADTSAFGGSGLRNIEFFIPMQQNIYVADPLTTPTSTSAPPSSTIMHQPPPPPPPPTHSSSSSSLSAMTTASASNISIPQQQQQQQQQSAEATMSNTNNNNNNSSSGMTINASMSNNNNASSISLPSTPTAASHQSHYTRTPTPQVEQVFQQLRTSLVSIFRTS</sequence>
<gene>
    <name evidence="3" type="ORF">BCR42DRAFT_497288</name>
</gene>
<feature type="compositionally biased region" description="Low complexity" evidence="1">
    <location>
        <begin position="890"/>
        <end position="919"/>
    </location>
</feature>
<feature type="region of interest" description="Disordered" evidence="1">
    <location>
        <begin position="382"/>
        <end position="480"/>
    </location>
</feature>
<dbReference type="CDD" id="cd14297">
    <property type="entry name" value="UBA2_spUBP14_like"/>
    <property type="match status" value="1"/>
</dbReference>
<dbReference type="STRING" id="90262.A0A1X2HKK7"/>
<protein>
    <recommendedName>
        <fullName evidence="2">UBA domain-containing protein</fullName>
    </recommendedName>
</protein>
<dbReference type="Proteomes" id="UP000193560">
    <property type="component" value="Unassembled WGS sequence"/>
</dbReference>
<feature type="region of interest" description="Disordered" evidence="1">
    <location>
        <begin position="825"/>
        <end position="939"/>
    </location>
</feature>
<dbReference type="PANTHER" id="PTHR16525:SF0">
    <property type="entry name" value="PROTEIN C12ORF4"/>
    <property type="match status" value="1"/>
</dbReference>
<organism evidence="3 4">
    <name type="scientific">Absidia repens</name>
    <dbReference type="NCBI Taxonomy" id="90262"/>
    <lineage>
        <taxon>Eukaryota</taxon>
        <taxon>Fungi</taxon>
        <taxon>Fungi incertae sedis</taxon>
        <taxon>Mucoromycota</taxon>
        <taxon>Mucoromycotina</taxon>
        <taxon>Mucoromycetes</taxon>
        <taxon>Mucorales</taxon>
        <taxon>Cunninghamellaceae</taxon>
        <taxon>Absidia</taxon>
    </lineage>
</organism>
<feature type="compositionally biased region" description="Low complexity" evidence="1">
    <location>
        <begin position="825"/>
        <end position="842"/>
    </location>
</feature>
<evidence type="ECO:0000259" key="2">
    <source>
        <dbReference type="PROSITE" id="PS50030"/>
    </source>
</evidence>
<feature type="domain" description="UBA" evidence="2">
    <location>
        <begin position="336"/>
        <end position="381"/>
    </location>
</feature>
<feature type="region of interest" description="Disordered" evidence="1">
    <location>
        <begin position="228"/>
        <end position="251"/>
    </location>
</feature>
<dbReference type="EMBL" id="MCGE01000059">
    <property type="protein sequence ID" value="ORY99737.1"/>
    <property type="molecule type" value="Genomic_DNA"/>
</dbReference>
<proteinExistence type="predicted"/>
<keyword evidence="4" id="KW-1185">Reference proteome</keyword>
<feature type="compositionally biased region" description="Low complexity" evidence="1">
    <location>
        <begin position="853"/>
        <end position="883"/>
    </location>
</feature>
<dbReference type="PROSITE" id="PS50030">
    <property type="entry name" value="UBA"/>
    <property type="match status" value="1"/>
</dbReference>
<dbReference type="AlphaFoldDB" id="A0A1X2HKK7"/>
<dbReference type="Pfam" id="PF00627">
    <property type="entry name" value="UBA"/>
    <property type="match status" value="1"/>
</dbReference>
<feature type="compositionally biased region" description="Pro residues" evidence="1">
    <location>
        <begin position="843"/>
        <end position="852"/>
    </location>
</feature>
<dbReference type="GO" id="GO:0005737">
    <property type="term" value="C:cytoplasm"/>
    <property type="evidence" value="ECO:0007669"/>
    <property type="project" value="TreeGrafter"/>
</dbReference>
<dbReference type="InterPro" id="IPR019311">
    <property type="entry name" value="Fy-3"/>
</dbReference>